<dbReference type="InterPro" id="IPR000136">
    <property type="entry name" value="Oleosin"/>
</dbReference>
<keyword evidence="7 8" id="KW-0472">Membrane</keyword>
<accession>M4N568</accession>
<keyword evidence="6 8" id="KW-1133">Transmembrane helix</keyword>
<reference evidence="9" key="2">
    <citation type="submission" date="2013-03" db="EMBL/GenBank/DDBJ databases">
        <authorList>
            <person name="Huang N.-L."/>
            <person name="Huang M.-D."/>
            <person name="Chen T.-L.L."/>
            <person name="Huang A.H."/>
        </authorList>
    </citation>
    <scope>NUCLEOTIDE SEQUENCE</scope>
</reference>
<evidence type="ECO:0000256" key="6">
    <source>
        <dbReference type="ARBA" id="ARBA00022989"/>
    </source>
</evidence>
<dbReference type="AlphaFoldDB" id="M4N568"/>
<dbReference type="GO" id="GO:0016020">
    <property type="term" value="C:membrane"/>
    <property type="evidence" value="ECO:0007669"/>
    <property type="project" value="UniProtKB-SubCell"/>
</dbReference>
<evidence type="ECO:0000256" key="1">
    <source>
        <dbReference type="ARBA" id="ARBA00004141"/>
    </source>
</evidence>
<reference evidence="9" key="1">
    <citation type="journal article" date="2013" name="Plant Physiol.">
        <title>Oleosin of subcellular lipid droplets evolved in green algae.</title>
        <authorList>
            <person name="Huang N.L."/>
            <person name="Huang M.D."/>
            <person name="Chen T.L."/>
            <person name="Huang A.H."/>
        </authorList>
    </citation>
    <scope>NUCLEOTIDE SEQUENCE</scope>
</reference>
<comment type="subcellular location">
    <subcellularLocation>
        <location evidence="2">Lipid droplet</location>
    </subcellularLocation>
    <subcellularLocation>
        <location evidence="1">Membrane</location>
        <topology evidence="1">Multi-pass membrane protein</topology>
    </subcellularLocation>
</comment>
<feature type="transmembrane region" description="Helical" evidence="8">
    <location>
        <begin position="12"/>
        <end position="33"/>
    </location>
</feature>
<name>M4N568_9VIRI</name>
<dbReference type="EMBL" id="KC709659">
    <property type="protein sequence ID" value="AGG78361.1"/>
    <property type="molecule type" value="mRNA"/>
</dbReference>
<comment type="similarity">
    <text evidence="3">Belongs to the oleosin family.</text>
</comment>
<organism evidence="9">
    <name type="scientific">Closterium acerosum</name>
    <dbReference type="NCBI Taxonomy" id="130971"/>
    <lineage>
        <taxon>Eukaryota</taxon>
        <taxon>Viridiplantae</taxon>
        <taxon>Streptophyta</taxon>
        <taxon>Zygnematophyceae</taxon>
        <taxon>Zygnematophycidae</taxon>
        <taxon>Desmidiales</taxon>
        <taxon>Closteriaceae</taxon>
        <taxon>Closterium</taxon>
    </lineage>
</organism>
<dbReference type="Pfam" id="PF01277">
    <property type="entry name" value="Oleosin"/>
    <property type="match status" value="1"/>
</dbReference>
<sequence length="187" mass="19962">MRRFLARFSLLSLRLVYICSELLCTQLIEFVLFPWFSALLCVRFPDLVPPSNILFILTALAVSAAIIIPVVATTVVGGGGFMLLISPVLLFFSPILVPLTLIGGTALAFTVATAVGLGGLYWFYRYMRGKQPIGAHQVDYVAGGVKGAVDYMGDKVHDTADFTRNKLGSTYDAALDTVGGGGHSAGP</sequence>
<proteinExistence type="evidence at transcript level"/>
<dbReference type="GO" id="GO:0012511">
    <property type="term" value="C:monolayer-surrounded lipid storage body"/>
    <property type="evidence" value="ECO:0007669"/>
    <property type="project" value="InterPro"/>
</dbReference>
<keyword evidence="5 8" id="KW-0812">Transmembrane</keyword>
<feature type="transmembrane region" description="Helical" evidence="8">
    <location>
        <begin position="79"/>
        <end position="99"/>
    </location>
</feature>
<feature type="transmembrane region" description="Helical" evidence="8">
    <location>
        <begin position="53"/>
        <end position="72"/>
    </location>
</feature>
<evidence type="ECO:0000256" key="4">
    <source>
        <dbReference type="ARBA" id="ARBA00022677"/>
    </source>
</evidence>
<feature type="transmembrane region" description="Helical" evidence="8">
    <location>
        <begin position="105"/>
        <end position="124"/>
    </location>
</feature>
<evidence type="ECO:0000256" key="5">
    <source>
        <dbReference type="ARBA" id="ARBA00022692"/>
    </source>
</evidence>
<protein>
    <submittedName>
        <fullName evidence="9">Oleosin-1</fullName>
    </submittedName>
</protein>
<evidence type="ECO:0000256" key="2">
    <source>
        <dbReference type="ARBA" id="ARBA00004502"/>
    </source>
</evidence>
<evidence type="ECO:0000256" key="8">
    <source>
        <dbReference type="SAM" id="Phobius"/>
    </source>
</evidence>
<evidence type="ECO:0000256" key="3">
    <source>
        <dbReference type="ARBA" id="ARBA00010858"/>
    </source>
</evidence>
<evidence type="ECO:0000313" key="9">
    <source>
        <dbReference type="EMBL" id="AGG78361.1"/>
    </source>
</evidence>
<evidence type="ECO:0000256" key="7">
    <source>
        <dbReference type="ARBA" id="ARBA00023136"/>
    </source>
</evidence>
<keyword evidence="4" id="KW-0551">Lipid droplet</keyword>